<evidence type="ECO:0000313" key="5">
    <source>
        <dbReference type="Proteomes" id="UP000307169"/>
    </source>
</evidence>
<protein>
    <submittedName>
        <fullName evidence="2">Uncharacterized protein</fullName>
    </submittedName>
</protein>
<accession>A0A4T0NQ96</accession>
<evidence type="ECO:0000313" key="6">
    <source>
        <dbReference type="Proteomes" id="UP000310685"/>
    </source>
</evidence>
<gene>
    <name evidence="3" type="ORF">E3Q10_02741</name>
    <name evidence="2" type="ORF">E3Q17_02774</name>
    <name evidence="1" type="ORF">E3Q22_02946</name>
</gene>
<evidence type="ECO:0000313" key="2">
    <source>
        <dbReference type="EMBL" id="TIB98947.1"/>
    </source>
</evidence>
<reference evidence="4 5" key="1">
    <citation type="submission" date="2019-03" db="EMBL/GenBank/DDBJ databases">
        <title>Sequencing 25 genomes of Wallemia mellicola.</title>
        <authorList>
            <person name="Gostincar C."/>
        </authorList>
    </citation>
    <scope>NUCLEOTIDE SEQUENCE [LARGE SCALE GENOMIC DNA]</scope>
    <source>
        <strain evidence="2 5">EXF-1262</strain>
        <strain evidence="1 6">EXF-6152</strain>
        <strain evidence="3 4">EXF-8738</strain>
    </source>
</reference>
<comment type="caution">
    <text evidence="2">The sequence shown here is derived from an EMBL/GenBank/DDBJ whole genome shotgun (WGS) entry which is preliminary data.</text>
</comment>
<dbReference type="EMBL" id="SPRC01000032">
    <property type="protein sequence ID" value="TIB77656.1"/>
    <property type="molecule type" value="Genomic_DNA"/>
</dbReference>
<name>A0A4T0NQ96_9BASI</name>
<dbReference type="Proteomes" id="UP000305647">
    <property type="component" value="Unassembled WGS sequence"/>
</dbReference>
<evidence type="ECO:0000313" key="4">
    <source>
        <dbReference type="Proteomes" id="UP000305647"/>
    </source>
</evidence>
<dbReference type="EMBL" id="SPRO01000030">
    <property type="protein sequence ID" value="TIC29188.1"/>
    <property type="molecule type" value="Genomic_DNA"/>
</dbReference>
<dbReference type="AlphaFoldDB" id="A0A4T0NQ96"/>
<dbReference type="Proteomes" id="UP000310685">
    <property type="component" value="Unassembled WGS sequence"/>
</dbReference>
<evidence type="ECO:0000313" key="1">
    <source>
        <dbReference type="EMBL" id="TIB77656.1"/>
    </source>
</evidence>
<proteinExistence type="predicted"/>
<dbReference type="EMBL" id="SPRH01000033">
    <property type="protein sequence ID" value="TIB98947.1"/>
    <property type="molecule type" value="Genomic_DNA"/>
</dbReference>
<sequence>MFEKVVDIVKSANGVHTKQIYKQLNADVGSMTQLKQKLLKNLENNHKIVKKHSLRLEKVNSSQPLPKLSNKSNLVTLPDGTKAIAHSQWLWYTPESTPAQFSEASTDNLHNVLPPHNSMRAEKKQAHIDQVKFNRENREVPKVAPPKDLLDGFQAPSELHTSVRDGLSRHRQQQKVVKNLKYWQKVAGKVSIAEEAFRKGQESAR</sequence>
<organism evidence="2 5">
    <name type="scientific">Wallemia mellicola</name>
    <dbReference type="NCBI Taxonomy" id="1708541"/>
    <lineage>
        <taxon>Eukaryota</taxon>
        <taxon>Fungi</taxon>
        <taxon>Dikarya</taxon>
        <taxon>Basidiomycota</taxon>
        <taxon>Wallemiomycotina</taxon>
        <taxon>Wallemiomycetes</taxon>
        <taxon>Wallemiales</taxon>
        <taxon>Wallemiaceae</taxon>
        <taxon>Wallemia</taxon>
    </lineage>
</organism>
<evidence type="ECO:0000313" key="3">
    <source>
        <dbReference type="EMBL" id="TIC29188.1"/>
    </source>
</evidence>
<dbReference type="Proteomes" id="UP000307169">
    <property type="component" value="Unassembled WGS sequence"/>
</dbReference>